<comment type="caution">
    <text evidence="2">The sequence shown here is derived from an EMBL/GenBank/DDBJ whole genome shotgun (WGS) entry which is preliminary data.</text>
</comment>
<dbReference type="STRING" id="329885.A0A4U0V348"/>
<dbReference type="Proteomes" id="UP000310066">
    <property type="component" value="Unassembled WGS sequence"/>
</dbReference>
<organism evidence="2 3">
    <name type="scientific">Friedmanniomyces endolithicus</name>
    <dbReference type="NCBI Taxonomy" id="329885"/>
    <lineage>
        <taxon>Eukaryota</taxon>
        <taxon>Fungi</taxon>
        <taxon>Dikarya</taxon>
        <taxon>Ascomycota</taxon>
        <taxon>Pezizomycotina</taxon>
        <taxon>Dothideomycetes</taxon>
        <taxon>Dothideomycetidae</taxon>
        <taxon>Mycosphaerellales</taxon>
        <taxon>Teratosphaeriaceae</taxon>
        <taxon>Friedmanniomyces</taxon>
    </lineage>
</organism>
<dbReference type="Gene3D" id="1.20.120.1750">
    <property type="match status" value="1"/>
</dbReference>
<accession>A0A4U0V348</accession>
<dbReference type="AlphaFoldDB" id="A0A4U0V348"/>
<evidence type="ECO:0000313" key="3">
    <source>
        <dbReference type="Proteomes" id="UP000310066"/>
    </source>
</evidence>
<dbReference type="PANTHER" id="PTHR11685">
    <property type="entry name" value="RBR FAMILY RING FINGER AND IBR DOMAIN-CONTAINING"/>
    <property type="match status" value="1"/>
</dbReference>
<evidence type="ECO:0008006" key="4">
    <source>
        <dbReference type="Google" id="ProtNLM"/>
    </source>
</evidence>
<evidence type="ECO:0000313" key="2">
    <source>
        <dbReference type="EMBL" id="TKA42977.1"/>
    </source>
</evidence>
<dbReference type="GO" id="GO:0016567">
    <property type="term" value="P:protein ubiquitination"/>
    <property type="evidence" value="ECO:0007669"/>
    <property type="project" value="InterPro"/>
</dbReference>
<dbReference type="GO" id="GO:0004842">
    <property type="term" value="F:ubiquitin-protein transferase activity"/>
    <property type="evidence" value="ECO:0007669"/>
    <property type="project" value="InterPro"/>
</dbReference>
<gene>
    <name evidence="2" type="ORF">B0A54_05924</name>
</gene>
<feature type="compositionally biased region" description="Acidic residues" evidence="1">
    <location>
        <begin position="314"/>
        <end position="326"/>
    </location>
</feature>
<dbReference type="OrthoDB" id="10009520at2759"/>
<proteinExistence type="predicted"/>
<sequence>MSDPRSAELASTRTTTTCGVCDTRLPRDSNPTIIDSAYVCDDCMQNAIKPKFHAALDNERDYPARWSARIALSPDDYPGLLPESFRQMWHKRIREYNTPSAERLYCPHSVLRMSGEEPEVVPQPEQIAAPSGGNTGRCGAFLGARAVDTTIALVCEECAREVCRGCGEPLSSMSQHACSTASSAKSKSKCDEIEGLVRGTEFQICPGCSMGAELRDGCNAVWCETCVIYFCYICGVQAADDSDHWRKGSACPRYNAPGAADAQFDRDDDEDGGVEPDDDTGDEEEGNSELESDEDEDDPELEDGGGSGLIEEFQIAEDQPDQDVDAEQQPPGDGLNQSHDELGVQESAAAGPFVGAVPVFRDFREFLHWRLNNTPAPEDT</sequence>
<name>A0A4U0V348_9PEZI</name>
<dbReference type="EMBL" id="NAJP01000020">
    <property type="protein sequence ID" value="TKA42977.1"/>
    <property type="molecule type" value="Genomic_DNA"/>
</dbReference>
<evidence type="ECO:0000256" key="1">
    <source>
        <dbReference type="SAM" id="MobiDB-lite"/>
    </source>
</evidence>
<feature type="region of interest" description="Disordered" evidence="1">
    <location>
        <begin position="257"/>
        <end position="349"/>
    </location>
</feature>
<dbReference type="CDD" id="cd20336">
    <property type="entry name" value="Rcat_RBR"/>
    <property type="match status" value="1"/>
</dbReference>
<dbReference type="SUPFAM" id="SSF57850">
    <property type="entry name" value="RING/U-box"/>
    <property type="match status" value="1"/>
</dbReference>
<reference evidence="2 3" key="1">
    <citation type="submission" date="2017-03" db="EMBL/GenBank/DDBJ databases">
        <title>Genomes of endolithic fungi from Antarctica.</title>
        <authorList>
            <person name="Coleine C."/>
            <person name="Masonjones S."/>
            <person name="Stajich J.E."/>
        </authorList>
    </citation>
    <scope>NUCLEOTIDE SEQUENCE [LARGE SCALE GENOMIC DNA]</scope>
    <source>
        <strain evidence="2 3">CCFEE 5311</strain>
    </source>
</reference>
<dbReference type="InterPro" id="IPR031127">
    <property type="entry name" value="E3_UB_ligase_RBR"/>
</dbReference>
<protein>
    <recommendedName>
        <fullName evidence="4">RING-type domain-containing protein</fullName>
    </recommendedName>
</protein>
<feature type="compositionally biased region" description="Acidic residues" evidence="1">
    <location>
        <begin position="266"/>
        <end position="303"/>
    </location>
</feature>